<dbReference type="AlphaFoldDB" id="A0A9Q0GD34"/>
<keyword evidence="2" id="KW-1185">Reference proteome</keyword>
<accession>A0A9Q0GD34</accession>
<sequence length="139" mass="15462">MAPVGPPLNPPLVATREWLLLYPGSKEFSLLDDCLTESDDGGGQLLLVSWDSPHATFSFDFGRRVWVKQPGWKDRTVVFQPRGNQLNPFSVPAEGEASAFAGAMITHHRVYSNDTTEWLWMVDAYSNANTENPDLDPPS</sequence>
<dbReference type="OrthoDB" id="1863935at2759"/>
<evidence type="ECO:0000313" key="2">
    <source>
        <dbReference type="Proteomes" id="UP001141552"/>
    </source>
</evidence>
<comment type="caution">
    <text evidence="1">The sequence shown here is derived from an EMBL/GenBank/DDBJ whole genome shotgun (WGS) entry which is preliminary data.</text>
</comment>
<reference evidence="1" key="1">
    <citation type="submission" date="2022-02" db="EMBL/GenBank/DDBJ databases">
        <authorList>
            <person name="Henning P.M."/>
            <person name="McCubbin A.G."/>
            <person name="Shore J.S."/>
        </authorList>
    </citation>
    <scope>NUCLEOTIDE SEQUENCE</scope>
    <source>
        <strain evidence="1">F60SS</strain>
        <tissue evidence="1">Leaves</tissue>
    </source>
</reference>
<protein>
    <submittedName>
        <fullName evidence="1">Uncharacterized protein</fullName>
    </submittedName>
</protein>
<organism evidence="1 2">
    <name type="scientific">Turnera subulata</name>
    <dbReference type="NCBI Taxonomy" id="218843"/>
    <lineage>
        <taxon>Eukaryota</taxon>
        <taxon>Viridiplantae</taxon>
        <taxon>Streptophyta</taxon>
        <taxon>Embryophyta</taxon>
        <taxon>Tracheophyta</taxon>
        <taxon>Spermatophyta</taxon>
        <taxon>Magnoliopsida</taxon>
        <taxon>eudicotyledons</taxon>
        <taxon>Gunneridae</taxon>
        <taxon>Pentapetalae</taxon>
        <taxon>rosids</taxon>
        <taxon>fabids</taxon>
        <taxon>Malpighiales</taxon>
        <taxon>Passifloraceae</taxon>
        <taxon>Turnera</taxon>
    </lineage>
</organism>
<name>A0A9Q0GD34_9ROSI</name>
<gene>
    <name evidence="1" type="ORF">Tsubulata_038045</name>
</gene>
<dbReference type="Proteomes" id="UP001141552">
    <property type="component" value="Unassembled WGS sequence"/>
</dbReference>
<evidence type="ECO:0000313" key="1">
    <source>
        <dbReference type="EMBL" id="KAJ4846577.1"/>
    </source>
</evidence>
<dbReference type="EMBL" id="JAKUCV010001398">
    <property type="protein sequence ID" value="KAJ4846577.1"/>
    <property type="molecule type" value="Genomic_DNA"/>
</dbReference>
<proteinExistence type="predicted"/>
<reference evidence="1" key="2">
    <citation type="journal article" date="2023" name="Plants (Basel)">
        <title>Annotation of the Turnera subulata (Passifloraceae) Draft Genome Reveals the S-Locus Evolved after the Divergence of Turneroideae from Passifloroideae in a Stepwise Manner.</title>
        <authorList>
            <person name="Henning P.M."/>
            <person name="Roalson E.H."/>
            <person name="Mir W."/>
            <person name="McCubbin A.G."/>
            <person name="Shore J.S."/>
        </authorList>
    </citation>
    <scope>NUCLEOTIDE SEQUENCE</scope>
    <source>
        <strain evidence="1">F60SS</strain>
    </source>
</reference>